<evidence type="ECO:0008006" key="4">
    <source>
        <dbReference type="Google" id="ProtNLM"/>
    </source>
</evidence>
<feature type="compositionally biased region" description="Low complexity" evidence="1">
    <location>
        <begin position="169"/>
        <end position="187"/>
    </location>
</feature>
<evidence type="ECO:0000313" key="2">
    <source>
        <dbReference type="EMBL" id="QDV30062.1"/>
    </source>
</evidence>
<dbReference type="InterPro" id="IPR018699">
    <property type="entry name" value="DUF2203"/>
</dbReference>
<dbReference type="EMBL" id="CP036299">
    <property type="protein sequence ID" value="QDV30062.1"/>
    <property type="molecule type" value="Genomic_DNA"/>
</dbReference>
<accession>A0A518GN42</accession>
<gene>
    <name evidence="2" type="ORF">Spb1_19890</name>
</gene>
<evidence type="ECO:0000313" key="3">
    <source>
        <dbReference type="Proteomes" id="UP000315349"/>
    </source>
</evidence>
<protein>
    <recommendedName>
        <fullName evidence="4">DUF2203 domain-containing protein</fullName>
    </recommendedName>
</protein>
<dbReference type="KEGG" id="peh:Spb1_19890"/>
<sequence>MQAPATRSRRFTFASAKKSMPLVQAITKDIVELHRDLLARHSRLQEMKSRHRRANSSAPLAYREEVEQIQYHLAQDEQRLEGYVAELESLGVVVRDRSVGLIDFPTKIDGVDATLSWKIGEPEIAHWYGVGHLADVRSPLSAEQMGEPQTDDKTASPCLSTGPADPTVASAASAASAASGISPSGISLPGKDALSPEPQQNPEGHGRTGAGNTGSGDASV</sequence>
<organism evidence="2 3">
    <name type="scientific">Planctopirus ephydatiae</name>
    <dbReference type="NCBI Taxonomy" id="2528019"/>
    <lineage>
        <taxon>Bacteria</taxon>
        <taxon>Pseudomonadati</taxon>
        <taxon>Planctomycetota</taxon>
        <taxon>Planctomycetia</taxon>
        <taxon>Planctomycetales</taxon>
        <taxon>Planctomycetaceae</taxon>
        <taxon>Planctopirus</taxon>
    </lineage>
</organism>
<keyword evidence="3" id="KW-1185">Reference proteome</keyword>
<dbReference type="AlphaFoldDB" id="A0A518GN42"/>
<reference evidence="2 3" key="1">
    <citation type="submission" date="2019-02" db="EMBL/GenBank/DDBJ databases">
        <title>Deep-cultivation of Planctomycetes and their phenomic and genomic characterization uncovers novel biology.</title>
        <authorList>
            <person name="Wiegand S."/>
            <person name="Jogler M."/>
            <person name="Boedeker C."/>
            <person name="Pinto D."/>
            <person name="Vollmers J."/>
            <person name="Rivas-Marin E."/>
            <person name="Kohn T."/>
            <person name="Peeters S.H."/>
            <person name="Heuer A."/>
            <person name="Rast P."/>
            <person name="Oberbeckmann S."/>
            <person name="Bunk B."/>
            <person name="Jeske O."/>
            <person name="Meyerdierks A."/>
            <person name="Storesund J.E."/>
            <person name="Kallscheuer N."/>
            <person name="Luecker S."/>
            <person name="Lage O.M."/>
            <person name="Pohl T."/>
            <person name="Merkel B.J."/>
            <person name="Hornburger P."/>
            <person name="Mueller R.-W."/>
            <person name="Bruemmer F."/>
            <person name="Labrenz M."/>
            <person name="Spormann A.M."/>
            <person name="Op den Camp H."/>
            <person name="Overmann J."/>
            <person name="Amann R."/>
            <person name="Jetten M.S.M."/>
            <person name="Mascher T."/>
            <person name="Medema M.H."/>
            <person name="Devos D.P."/>
            <person name="Kaster A.-K."/>
            <person name="Ovreas L."/>
            <person name="Rohde M."/>
            <person name="Galperin M.Y."/>
            <person name="Jogler C."/>
        </authorList>
    </citation>
    <scope>NUCLEOTIDE SEQUENCE [LARGE SCALE GENOMIC DNA]</scope>
    <source>
        <strain evidence="2 3">Spb1</strain>
    </source>
</reference>
<name>A0A518GN42_9PLAN</name>
<proteinExistence type="predicted"/>
<feature type="region of interest" description="Disordered" evidence="1">
    <location>
        <begin position="142"/>
        <end position="220"/>
    </location>
</feature>
<dbReference type="Proteomes" id="UP000315349">
    <property type="component" value="Chromosome"/>
</dbReference>
<dbReference type="Pfam" id="PF09969">
    <property type="entry name" value="DUF2203"/>
    <property type="match status" value="1"/>
</dbReference>
<dbReference type="RefSeq" id="WP_145298819.1">
    <property type="nucleotide sequence ID" value="NZ_CP036299.1"/>
</dbReference>
<dbReference type="OrthoDB" id="9802910at2"/>
<evidence type="ECO:0000256" key="1">
    <source>
        <dbReference type="SAM" id="MobiDB-lite"/>
    </source>
</evidence>